<organism evidence="1 2">
    <name type="scientific">Raineyella fluvialis</name>
    <dbReference type="NCBI Taxonomy" id="2662261"/>
    <lineage>
        <taxon>Bacteria</taxon>
        <taxon>Bacillati</taxon>
        <taxon>Actinomycetota</taxon>
        <taxon>Actinomycetes</taxon>
        <taxon>Propionibacteriales</taxon>
        <taxon>Propionibacteriaceae</taxon>
        <taxon>Raineyella</taxon>
    </lineage>
</organism>
<keyword evidence="2" id="KW-1185">Reference proteome</keyword>
<dbReference type="Proteomes" id="UP000386847">
    <property type="component" value="Chromosome"/>
</dbReference>
<protein>
    <submittedName>
        <fullName evidence="1">Uncharacterized protein</fullName>
    </submittedName>
</protein>
<dbReference type="EMBL" id="CP045725">
    <property type="protein sequence ID" value="QGF22822.1"/>
    <property type="molecule type" value="Genomic_DNA"/>
</dbReference>
<proteinExistence type="predicted"/>
<dbReference type="KEGG" id="rain:Rai3103_03085"/>
<dbReference type="AlphaFoldDB" id="A0A5Q2F751"/>
<accession>A0A5Q2F751</accession>
<reference evidence="1 2" key="1">
    <citation type="submission" date="2019-10" db="EMBL/GenBank/DDBJ databases">
        <title>Genomic analysis of Raineyella sp. CBA3103.</title>
        <authorList>
            <person name="Roh S.W."/>
        </authorList>
    </citation>
    <scope>NUCLEOTIDE SEQUENCE [LARGE SCALE GENOMIC DNA]</scope>
    <source>
        <strain evidence="1 2">CBA3103</strain>
    </source>
</reference>
<name>A0A5Q2F751_9ACTN</name>
<evidence type="ECO:0000313" key="1">
    <source>
        <dbReference type="EMBL" id="QGF22822.1"/>
    </source>
</evidence>
<dbReference type="RefSeq" id="WP_153571349.1">
    <property type="nucleotide sequence ID" value="NZ_CP045725.1"/>
</dbReference>
<sequence length="96" mass="10845">MTMQQNNGDLTPKDRRWLDQPEYQIYVMGKIKVGSPWGPEVNAPQPVPAAIYQRMFDPVSTSNLDPAVGGLGIRTDKYIPTLPHNPLQGCHWTWGR</sequence>
<evidence type="ECO:0000313" key="2">
    <source>
        <dbReference type="Proteomes" id="UP000386847"/>
    </source>
</evidence>
<gene>
    <name evidence="1" type="ORF">Rai3103_03085</name>
</gene>